<gene>
    <name evidence="2" type="ORF">A6X21_15825</name>
</gene>
<dbReference type="SUPFAM" id="SSF160631">
    <property type="entry name" value="SMI1/KNR4-like"/>
    <property type="match status" value="1"/>
</dbReference>
<keyword evidence="3" id="KW-1185">Reference proteome</keyword>
<evidence type="ECO:0000313" key="3">
    <source>
        <dbReference type="Proteomes" id="UP000094828"/>
    </source>
</evidence>
<protein>
    <recommendedName>
        <fullName evidence="1">Knr4/Smi1-like domain-containing protein</fullName>
    </recommendedName>
</protein>
<accession>A0A1C3ETN3</accession>
<name>A0A1C3ETN3_9PLAN</name>
<comment type="caution">
    <text evidence="2">The sequence shown here is derived from an EMBL/GenBank/DDBJ whole genome shotgun (WGS) entry which is preliminary data.</text>
</comment>
<dbReference type="EMBL" id="LYDR01000008">
    <property type="protein sequence ID" value="ODA36642.1"/>
    <property type="molecule type" value="Genomic_DNA"/>
</dbReference>
<sequence length="172" mass="19188">MMANEHISKLGAKLLGQKSNDLEEAIKSAERVVPMTPNYREILLEFGGAIWFDHGARYKPHTPNPFTKKDGYNNLEILFGLGNDKNSIEQKASQYKDELPPSFVPIGESSGGNLVCVNSDASVHFWDHESQRNEGTWRIAASIDEFLKRLEPDDSGIGSTEGIIESESFLDF</sequence>
<dbReference type="Proteomes" id="UP000094828">
    <property type="component" value="Unassembled WGS sequence"/>
</dbReference>
<evidence type="ECO:0000313" key="2">
    <source>
        <dbReference type="EMBL" id="ODA36642.1"/>
    </source>
</evidence>
<reference evidence="2 3" key="1">
    <citation type="submission" date="2016-05" db="EMBL/GenBank/DDBJ databases">
        <title>Genomic and physiological characterization of Planctopirus sp. isolated from fresh water lake.</title>
        <authorList>
            <person name="Subhash Y."/>
            <person name="Ramana C."/>
        </authorList>
    </citation>
    <scope>NUCLEOTIDE SEQUENCE [LARGE SCALE GENOMIC DNA]</scope>
    <source>
        <strain evidence="2 3">JC280</strain>
    </source>
</reference>
<dbReference type="InterPro" id="IPR018958">
    <property type="entry name" value="Knr4/Smi1-like_dom"/>
</dbReference>
<proteinExistence type="predicted"/>
<dbReference type="AlphaFoldDB" id="A0A1C3ETN3"/>
<feature type="domain" description="Knr4/Smi1-like" evidence="1">
    <location>
        <begin position="37"/>
        <end position="148"/>
    </location>
</feature>
<dbReference type="InterPro" id="IPR037883">
    <property type="entry name" value="Knr4/Smi1-like_sf"/>
</dbReference>
<dbReference type="OrthoDB" id="215335at2"/>
<dbReference type="Gene3D" id="3.40.1580.10">
    <property type="entry name" value="SMI1/KNR4-like"/>
    <property type="match status" value="1"/>
</dbReference>
<organism evidence="2 3">
    <name type="scientific">Planctopirus hydrillae</name>
    <dbReference type="NCBI Taxonomy" id="1841610"/>
    <lineage>
        <taxon>Bacteria</taxon>
        <taxon>Pseudomonadati</taxon>
        <taxon>Planctomycetota</taxon>
        <taxon>Planctomycetia</taxon>
        <taxon>Planctomycetales</taxon>
        <taxon>Planctomycetaceae</taxon>
        <taxon>Planctopirus</taxon>
    </lineage>
</organism>
<evidence type="ECO:0000259" key="1">
    <source>
        <dbReference type="Pfam" id="PF09346"/>
    </source>
</evidence>
<dbReference type="Pfam" id="PF09346">
    <property type="entry name" value="SMI1_KNR4"/>
    <property type="match status" value="1"/>
</dbReference>